<dbReference type="OrthoDB" id="668115at2"/>
<dbReference type="EMBL" id="AVGG01000012">
    <property type="protein sequence ID" value="ESU27187.1"/>
    <property type="molecule type" value="Genomic_DNA"/>
</dbReference>
<gene>
    <name evidence="3" type="ORF">FLJC2902T_21600</name>
</gene>
<evidence type="ECO:0000313" key="3">
    <source>
        <dbReference type="EMBL" id="ESU27187.1"/>
    </source>
</evidence>
<feature type="chain" id="PRO_5004750805" evidence="2">
    <location>
        <begin position="20"/>
        <end position="377"/>
    </location>
</feature>
<accession>V6SLT3</accession>
<feature type="coiled-coil region" evidence="1">
    <location>
        <begin position="126"/>
        <end position="153"/>
    </location>
</feature>
<comment type="caution">
    <text evidence="3">The sequence shown here is derived from an EMBL/GenBank/DDBJ whole genome shotgun (WGS) entry which is preliminary data.</text>
</comment>
<name>V6SLT3_9FLAO</name>
<keyword evidence="4" id="KW-1185">Reference proteome</keyword>
<reference evidence="3 4" key="1">
    <citation type="submission" date="2013-08" db="EMBL/GenBank/DDBJ databases">
        <title>Flavobacterium limnosediminis JC2902 genome sequencing.</title>
        <authorList>
            <person name="Lee K."/>
            <person name="Yi H."/>
            <person name="Park S."/>
            <person name="Chun J."/>
        </authorList>
    </citation>
    <scope>NUCLEOTIDE SEQUENCE [LARGE SCALE GENOMIC DNA]</scope>
    <source>
        <strain evidence="3 4">JC2902</strain>
    </source>
</reference>
<keyword evidence="1" id="KW-0175">Coiled coil</keyword>
<evidence type="ECO:0000313" key="4">
    <source>
        <dbReference type="Proteomes" id="UP000018004"/>
    </source>
</evidence>
<keyword evidence="2" id="KW-0732">Signal</keyword>
<sequence length="377" mass="44095">MKKQILLLLTLLSMAVSNSQVSVSESYKGRLKKFDTEVFKKFKGTTTVFILSNAYDKSAYEALLKSVWTVTPFEVVSPNDFDYVNFLTDKYSFAHLRSFCHKSQSTYDPKTGRHTGGSTFFLTSLIDFYMLDLDKINKKIDKIKNNEEKLYDLISDNKIELGAIFLSSNTEMLALANQNFTPGPDFGSVSKSRPYYSAYSNKLNLMDRELSDYEKKMHALVYDKNSFKTYSLGYLKNSFQQINTLIDKEEFVWVYEEDFKTDEIKNLKNATLYFPEYIKIKYKPTKFIDEEWDSSELIEIISNYNYKNEFISQDDLDNKIKNDEDFYYLRFTKVNNQKFFQIVNGKTGNVIYSDYATGLTEYNIKEKDFKKLSKAIL</sequence>
<dbReference type="AlphaFoldDB" id="V6SLT3"/>
<dbReference type="eggNOG" id="ENOG502Z80H">
    <property type="taxonomic scope" value="Bacteria"/>
</dbReference>
<organism evidence="3 4">
    <name type="scientific">Flavobacterium limnosediminis JC2902</name>
    <dbReference type="NCBI Taxonomy" id="1341181"/>
    <lineage>
        <taxon>Bacteria</taxon>
        <taxon>Pseudomonadati</taxon>
        <taxon>Bacteroidota</taxon>
        <taxon>Flavobacteriia</taxon>
        <taxon>Flavobacteriales</taxon>
        <taxon>Flavobacteriaceae</taxon>
        <taxon>Flavobacterium</taxon>
    </lineage>
</organism>
<evidence type="ECO:0000256" key="1">
    <source>
        <dbReference type="SAM" id="Coils"/>
    </source>
</evidence>
<feature type="signal peptide" evidence="2">
    <location>
        <begin position="1"/>
        <end position="19"/>
    </location>
</feature>
<dbReference type="RefSeq" id="WP_023579739.1">
    <property type="nucleotide sequence ID" value="NZ_AVGG01000012.1"/>
</dbReference>
<proteinExistence type="predicted"/>
<protein>
    <submittedName>
        <fullName evidence="3">Uncharacterized protein</fullName>
    </submittedName>
</protein>
<dbReference type="PATRIC" id="fig|1341181.4.peg.2125"/>
<dbReference type="Proteomes" id="UP000018004">
    <property type="component" value="Unassembled WGS sequence"/>
</dbReference>
<evidence type="ECO:0000256" key="2">
    <source>
        <dbReference type="SAM" id="SignalP"/>
    </source>
</evidence>